<comment type="caution">
    <text evidence="1">The sequence shown here is derived from an EMBL/GenBank/DDBJ whole genome shotgun (WGS) entry which is preliminary data.</text>
</comment>
<sequence>IDRYGANIDGLYWDEGSEHGDSDQLIDYARLRETILSRNPNLVLMQNFYGSLYSADIGNKEYSYQVEFASTDENTWPANSMPVSTLMGG</sequence>
<accession>A0ABT5YGQ6</accession>
<keyword evidence="2" id="KW-1185">Reference proteome</keyword>
<proteinExistence type="predicted"/>
<evidence type="ECO:0000313" key="1">
    <source>
        <dbReference type="EMBL" id="MDF0752881.1"/>
    </source>
</evidence>
<organism evidence="1 2">
    <name type="scientific">Marinobacter iranensis</name>
    <dbReference type="NCBI Taxonomy" id="2962607"/>
    <lineage>
        <taxon>Bacteria</taxon>
        <taxon>Pseudomonadati</taxon>
        <taxon>Pseudomonadota</taxon>
        <taxon>Gammaproteobacteria</taxon>
        <taxon>Pseudomonadales</taxon>
        <taxon>Marinobacteraceae</taxon>
        <taxon>Marinobacter</taxon>
    </lineage>
</organism>
<protein>
    <submittedName>
        <fullName evidence="1">Uncharacterized protein</fullName>
    </submittedName>
</protein>
<dbReference type="EMBL" id="JANCMW010000170">
    <property type="protein sequence ID" value="MDF0752881.1"/>
    <property type="molecule type" value="Genomic_DNA"/>
</dbReference>
<name>A0ABT5YGQ6_9GAMM</name>
<feature type="non-terminal residue" evidence="1">
    <location>
        <position position="89"/>
    </location>
</feature>
<gene>
    <name evidence="1" type="ORF">NLU14_21895</name>
</gene>
<feature type="non-terminal residue" evidence="1">
    <location>
        <position position="1"/>
    </location>
</feature>
<evidence type="ECO:0000313" key="2">
    <source>
        <dbReference type="Proteomes" id="UP001143391"/>
    </source>
</evidence>
<dbReference type="RefSeq" id="WP_275710589.1">
    <property type="nucleotide sequence ID" value="NZ_JANCMW010000170.1"/>
</dbReference>
<dbReference type="Proteomes" id="UP001143391">
    <property type="component" value="Unassembled WGS sequence"/>
</dbReference>
<reference evidence="1" key="1">
    <citation type="submission" date="2022-07" db="EMBL/GenBank/DDBJ databases">
        <title>Marinobacter iranensis a new bacterium isolate from a hipersaline lake in Iran.</title>
        <authorList>
            <person name="Mohammad A.M.A."/>
            <person name="Cristina S.-P."/>
            <person name="Antonio V."/>
        </authorList>
    </citation>
    <scope>NUCLEOTIDE SEQUENCE</scope>
    <source>
        <strain evidence="1">71-i</strain>
    </source>
</reference>